<dbReference type="PROSITE" id="PS51257">
    <property type="entry name" value="PROKAR_LIPOPROTEIN"/>
    <property type="match status" value="1"/>
</dbReference>
<keyword evidence="2" id="KW-1185">Reference proteome</keyword>
<dbReference type="OrthoDB" id="9798438at2"/>
<evidence type="ECO:0008006" key="3">
    <source>
        <dbReference type="Google" id="ProtNLM"/>
    </source>
</evidence>
<name>A0A2T2YLP4_9BACT</name>
<organism evidence="1 2">
    <name type="scientific">Adhaeribacter arboris</name>
    <dbReference type="NCBI Taxonomy" id="2072846"/>
    <lineage>
        <taxon>Bacteria</taxon>
        <taxon>Pseudomonadati</taxon>
        <taxon>Bacteroidota</taxon>
        <taxon>Cytophagia</taxon>
        <taxon>Cytophagales</taxon>
        <taxon>Hymenobacteraceae</taxon>
        <taxon>Adhaeribacter</taxon>
    </lineage>
</organism>
<accession>A0A2T2YLP4</accession>
<comment type="caution">
    <text evidence="1">The sequence shown here is derived from an EMBL/GenBank/DDBJ whole genome shotgun (WGS) entry which is preliminary data.</text>
</comment>
<sequence length="284" mass="32403">MLLEKLFTVYVFFQTLLCGCSADRRHAGFQVKEMPFTIREIGKMNKRQVKESSGLELTPDEAAFWTHSDSGNPAQLYQVSAAGKWLKTVDIPNTTNLDWEDLTKDDKDYLYIGDFGNNLNSRKNLRIFRVKEKDVTQLDTISFTYADQKSFPPARKDWTFNCEAFFYYQDSLYLFSKNRNTRHTVKLYKIPAQPGSYVAKVVDSLVIDSRITAADISPDGQTVALLGYGNLYLFKTNKGLKFFSGEKYCRAIPQTGQAEALVFTSNNELIISNEGGKIFKVFKK</sequence>
<evidence type="ECO:0000313" key="1">
    <source>
        <dbReference type="EMBL" id="PSR56409.1"/>
    </source>
</evidence>
<dbReference type="SUPFAM" id="SSF82171">
    <property type="entry name" value="DPP6 N-terminal domain-like"/>
    <property type="match status" value="1"/>
</dbReference>
<dbReference type="Proteomes" id="UP000240357">
    <property type="component" value="Unassembled WGS sequence"/>
</dbReference>
<dbReference type="AlphaFoldDB" id="A0A2T2YLP4"/>
<dbReference type="RefSeq" id="WP_106932587.1">
    <property type="nucleotide sequence ID" value="NZ_PYFT01000001.1"/>
</dbReference>
<evidence type="ECO:0000313" key="2">
    <source>
        <dbReference type="Proteomes" id="UP000240357"/>
    </source>
</evidence>
<dbReference type="EMBL" id="PYFT01000001">
    <property type="protein sequence ID" value="PSR56409.1"/>
    <property type="molecule type" value="Genomic_DNA"/>
</dbReference>
<gene>
    <name evidence="1" type="ORF">AHMF7605_24370</name>
</gene>
<protein>
    <recommendedName>
        <fullName evidence="3">PE-PGRS family protein</fullName>
    </recommendedName>
</protein>
<reference evidence="1 2" key="1">
    <citation type="submission" date="2018-03" db="EMBL/GenBank/DDBJ databases">
        <title>Adhaeribacter sp. HMF7605 Genome sequencing and assembly.</title>
        <authorList>
            <person name="Kang H."/>
            <person name="Kang J."/>
            <person name="Cha I."/>
            <person name="Kim H."/>
            <person name="Joh K."/>
        </authorList>
    </citation>
    <scope>NUCLEOTIDE SEQUENCE [LARGE SCALE GENOMIC DNA]</scope>
    <source>
        <strain evidence="1 2">HMF7605</strain>
    </source>
</reference>
<proteinExistence type="predicted"/>